<dbReference type="OrthoDB" id="3242924at2759"/>
<evidence type="ECO:0000313" key="3">
    <source>
        <dbReference type="Proteomes" id="UP000321393"/>
    </source>
</evidence>
<dbReference type="PANTHER" id="PTHR10775">
    <property type="entry name" value="OS08G0208400 PROTEIN"/>
    <property type="match status" value="1"/>
</dbReference>
<protein>
    <submittedName>
        <fullName evidence="1">Transposon protein, putative, CACTA, En/Spm sub-class</fullName>
    </submittedName>
</protein>
<evidence type="ECO:0000313" key="1">
    <source>
        <dbReference type="EMBL" id="KAA0032036.1"/>
    </source>
</evidence>
<dbReference type="Proteomes" id="UP000321393">
    <property type="component" value="Unassembled WGS sequence"/>
</dbReference>
<proteinExistence type="predicted"/>
<evidence type="ECO:0000313" key="4">
    <source>
        <dbReference type="Proteomes" id="UP000321947"/>
    </source>
</evidence>
<organism evidence="1 3">
    <name type="scientific">Cucumis melo var. makuwa</name>
    <name type="common">Oriental melon</name>
    <dbReference type="NCBI Taxonomy" id="1194695"/>
    <lineage>
        <taxon>Eukaryota</taxon>
        <taxon>Viridiplantae</taxon>
        <taxon>Streptophyta</taxon>
        <taxon>Embryophyta</taxon>
        <taxon>Tracheophyta</taxon>
        <taxon>Spermatophyta</taxon>
        <taxon>Magnoliopsida</taxon>
        <taxon>eudicotyledons</taxon>
        <taxon>Gunneridae</taxon>
        <taxon>Pentapetalae</taxon>
        <taxon>rosids</taxon>
        <taxon>fabids</taxon>
        <taxon>Cucurbitales</taxon>
        <taxon>Cucurbitaceae</taxon>
        <taxon>Benincaseae</taxon>
        <taxon>Cucumis</taxon>
    </lineage>
</organism>
<dbReference type="EMBL" id="SSTE01021884">
    <property type="protein sequence ID" value="KAA0032036.1"/>
    <property type="molecule type" value="Genomic_DNA"/>
</dbReference>
<dbReference type="InterPro" id="IPR004242">
    <property type="entry name" value="Transposase_21"/>
</dbReference>
<comment type="caution">
    <text evidence="1">The sequence shown here is derived from an EMBL/GenBank/DDBJ whole genome shotgun (WGS) entry which is preliminary data.</text>
</comment>
<dbReference type="AlphaFoldDB" id="A0A5A7SPV4"/>
<dbReference type="PANTHER" id="PTHR10775:SF182">
    <property type="entry name" value="TRANSPOSON, EN_SPM-LIKE, TRANSPOSASE-ASSOCIATED DOMAIN PROTEIN-RELATED"/>
    <property type="match status" value="1"/>
</dbReference>
<gene>
    <name evidence="2" type="ORF">E5676_scaffold96G001320</name>
    <name evidence="1" type="ORF">E6C27_scaffold134G001350</name>
</gene>
<reference evidence="3 4" key="1">
    <citation type="submission" date="2019-08" db="EMBL/GenBank/DDBJ databases">
        <title>Draft genome sequences of two oriental melons (Cucumis melo L. var makuwa).</title>
        <authorList>
            <person name="Kwon S.-Y."/>
        </authorList>
    </citation>
    <scope>NUCLEOTIDE SEQUENCE [LARGE SCALE GENOMIC DNA]</scope>
    <source>
        <strain evidence="4">cv. Chang Bougi</strain>
        <strain evidence="3">cv. SW 3</strain>
        <tissue evidence="1">Leaf</tissue>
    </source>
</reference>
<dbReference type="Proteomes" id="UP000321947">
    <property type="component" value="Unassembled WGS sequence"/>
</dbReference>
<accession>A0A5A7SPV4</accession>
<name>A0A5A7SPV4_CUCMM</name>
<evidence type="ECO:0000313" key="2">
    <source>
        <dbReference type="EMBL" id="TYK16856.1"/>
    </source>
</evidence>
<sequence>MKRLRELQLNSCGIFQSFRGPKQPGYDINVYLEPLIDDLKLMWEEVVQCFDAHRKEFFTFVKGYKACPICGEETSSIRLPHGKKNAYMGHRKYLPSHHPYRRQKKAFDEMNIRPELAPVSDGSRAYTPTACYTLSREEKVSICRTLSDLKVPEGLIAEADICEEAVEFCSEFLSGLDPIGLDEHNRSFPNWIRDEVMREIQEGQVVSTTIRWIAHNPHPLVMIYEGDKVNGICYNTKPRDDTRTIQNSRIMFVASTMHVASAKDKNPIIA</sequence>
<dbReference type="Pfam" id="PF02992">
    <property type="entry name" value="Transposase_21"/>
    <property type="match status" value="2"/>
</dbReference>
<dbReference type="EMBL" id="SSTD01008275">
    <property type="protein sequence ID" value="TYK16856.1"/>
    <property type="molecule type" value="Genomic_DNA"/>
</dbReference>